<feature type="compositionally biased region" description="Polar residues" evidence="1">
    <location>
        <begin position="138"/>
        <end position="150"/>
    </location>
</feature>
<evidence type="ECO:0000313" key="3">
    <source>
        <dbReference type="Proteomes" id="UP000017836"/>
    </source>
</evidence>
<accession>U5D6U6</accession>
<keyword evidence="3" id="KW-1185">Reference proteome</keyword>
<dbReference type="Proteomes" id="UP000017836">
    <property type="component" value="Unassembled WGS sequence"/>
</dbReference>
<reference evidence="3" key="1">
    <citation type="journal article" date="2013" name="Science">
        <title>The Amborella genome and the evolution of flowering plants.</title>
        <authorList>
            <consortium name="Amborella Genome Project"/>
        </authorList>
    </citation>
    <scope>NUCLEOTIDE SEQUENCE [LARGE SCALE GENOMIC DNA]</scope>
</reference>
<evidence type="ECO:0000256" key="1">
    <source>
        <dbReference type="SAM" id="MobiDB-lite"/>
    </source>
</evidence>
<name>U5D6U6_AMBTC</name>
<organism evidence="2 3">
    <name type="scientific">Amborella trichopoda</name>
    <dbReference type="NCBI Taxonomy" id="13333"/>
    <lineage>
        <taxon>Eukaryota</taxon>
        <taxon>Viridiplantae</taxon>
        <taxon>Streptophyta</taxon>
        <taxon>Embryophyta</taxon>
        <taxon>Tracheophyta</taxon>
        <taxon>Spermatophyta</taxon>
        <taxon>Magnoliopsida</taxon>
        <taxon>Amborellales</taxon>
        <taxon>Amborellaceae</taxon>
        <taxon>Amborella</taxon>
    </lineage>
</organism>
<protein>
    <submittedName>
        <fullName evidence="2">Uncharacterized protein</fullName>
    </submittedName>
</protein>
<gene>
    <name evidence="2" type="ORF">AMTR_s00054p00170120</name>
</gene>
<feature type="compositionally biased region" description="Acidic residues" evidence="1">
    <location>
        <begin position="164"/>
        <end position="173"/>
    </location>
</feature>
<proteinExistence type="predicted"/>
<evidence type="ECO:0000313" key="2">
    <source>
        <dbReference type="EMBL" id="ERN18174.1"/>
    </source>
</evidence>
<feature type="region of interest" description="Disordered" evidence="1">
    <location>
        <begin position="138"/>
        <end position="173"/>
    </location>
</feature>
<dbReference type="EMBL" id="KI392271">
    <property type="protein sequence ID" value="ERN18174.1"/>
    <property type="molecule type" value="Genomic_DNA"/>
</dbReference>
<dbReference type="HOGENOM" id="CLU_1549702_0_0_1"/>
<dbReference type="AlphaFoldDB" id="U5D6U6"/>
<sequence>MVAEPIILKKGTFLMVQTSGRERISKKIPPPPVVIEASPTENIIEGLIAPSPARSSMSQGDFLCTITKEGDILEAEAIEVAILEAFAPITSEAESWPAASSNAGLELIVVATLKASPSVPPVEGVSAELVIISSSCDQNHVVPSNSSNLTPEGADGERPRVDGSTEDQDSGGP</sequence>
<dbReference type="Gramene" id="ERN18174">
    <property type="protein sequence ID" value="ERN18174"/>
    <property type="gene ID" value="AMTR_s00054p00170120"/>
</dbReference>